<dbReference type="EMBL" id="BAABFR010000001">
    <property type="protein sequence ID" value="GAA4382895.1"/>
    <property type="molecule type" value="Genomic_DNA"/>
</dbReference>
<protein>
    <recommendedName>
        <fullName evidence="9">Long-chain-alcohol oxidase</fullName>
    </recommendedName>
</protein>
<feature type="domain" description="Glucose-methanol-choline oxidoreductase C-terminal" evidence="6">
    <location>
        <begin position="513"/>
        <end position="640"/>
    </location>
</feature>
<evidence type="ECO:0000259" key="6">
    <source>
        <dbReference type="Pfam" id="PF05199"/>
    </source>
</evidence>
<accession>A0ABP8J0Z2</accession>
<evidence type="ECO:0000313" key="8">
    <source>
        <dbReference type="Proteomes" id="UP001500635"/>
    </source>
</evidence>
<keyword evidence="3" id="KW-0274">FAD</keyword>
<evidence type="ECO:0000259" key="5">
    <source>
        <dbReference type="Pfam" id="PF00732"/>
    </source>
</evidence>
<dbReference type="Pfam" id="PF00732">
    <property type="entry name" value="GMC_oxred_N"/>
    <property type="match status" value="1"/>
</dbReference>
<dbReference type="InterPro" id="IPR007867">
    <property type="entry name" value="GMC_OxRtase_C"/>
</dbReference>
<evidence type="ECO:0000256" key="4">
    <source>
        <dbReference type="ARBA" id="ARBA00023002"/>
    </source>
</evidence>
<dbReference type="Gene3D" id="3.50.50.60">
    <property type="entry name" value="FAD/NAD(P)-binding domain"/>
    <property type="match status" value="2"/>
</dbReference>
<dbReference type="Pfam" id="PF13450">
    <property type="entry name" value="NAD_binding_8"/>
    <property type="match status" value="1"/>
</dbReference>
<proteinExistence type="inferred from homology"/>
<dbReference type="RefSeq" id="WP_344989409.1">
    <property type="nucleotide sequence ID" value="NZ_BAABFR010000001.1"/>
</dbReference>
<dbReference type="SUPFAM" id="SSF51905">
    <property type="entry name" value="FAD/NAD(P)-binding domain"/>
    <property type="match status" value="1"/>
</dbReference>
<dbReference type="PANTHER" id="PTHR46056:SF12">
    <property type="entry name" value="LONG-CHAIN-ALCOHOL OXIDASE"/>
    <property type="match status" value="1"/>
</dbReference>
<keyword evidence="2" id="KW-0285">Flavoprotein</keyword>
<evidence type="ECO:0000256" key="2">
    <source>
        <dbReference type="ARBA" id="ARBA00022630"/>
    </source>
</evidence>
<name>A0ABP8J0Z2_9ACTN</name>
<dbReference type="Pfam" id="PF05199">
    <property type="entry name" value="GMC_oxred_C"/>
    <property type="match status" value="1"/>
</dbReference>
<evidence type="ECO:0000256" key="1">
    <source>
        <dbReference type="ARBA" id="ARBA00010790"/>
    </source>
</evidence>
<gene>
    <name evidence="7" type="ORF">GCM10023147_01260</name>
</gene>
<keyword evidence="4" id="KW-0560">Oxidoreductase</keyword>
<comment type="caution">
    <text evidence="7">The sequence shown here is derived from an EMBL/GenBank/DDBJ whole genome shotgun (WGS) entry which is preliminary data.</text>
</comment>
<dbReference type="Proteomes" id="UP001500635">
    <property type="component" value="Unassembled WGS sequence"/>
</dbReference>
<reference evidence="8" key="1">
    <citation type="journal article" date="2019" name="Int. J. Syst. Evol. Microbiol.">
        <title>The Global Catalogue of Microorganisms (GCM) 10K type strain sequencing project: providing services to taxonomists for standard genome sequencing and annotation.</title>
        <authorList>
            <consortium name="The Broad Institute Genomics Platform"/>
            <consortium name="The Broad Institute Genome Sequencing Center for Infectious Disease"/>
            <person name="Wu L."/>
            <person name="Ma J."/>
        </authorList>
    </citation>
    <scope>NUCLEOTIDE SEQUENCE [LARGE SCALE GENOMIC DNA]</scope>
    <source>
        <strain evidence="8">JCM 17688</strain>
    </source>
</reference>
<evidence type="ECO:0008006" key="9">
    <source>
        <dbReference type="Google" id="ProtNLM"/>
    </source>
</evidence>
<comment type="similarity">
    <text evidence="1">Belongs to the GMC oxidoreductase family.</text>
</comment>
<sequence>MELNTAQRETLAAIVDAFAPGDGVAIPAATAVGTVDVAVSLIGPTPRLGQDDGLGNLLSTWGSRLFATTVLGTRGRTFAELSRAERERVLVDLSRSRFPAKRTLFKRLRTIAIMSYYVAPGSSGYSPVWEAIGFPPPPPRKRLRGRALRAVKPLSPTRFEVDATAGCDVVVVGSGPGGAAAAATLAEAGLDVMVLERGDYLAAPDFASTEYDALLNLYASSPFVSDDAQTTLLSGQCLGGGSVIGYAGCYRPSDAVRADWADRGLTMGDDFDAALNAVWRRLGVTDSESRPSARDELLDAGCAALGLSTRTVERAVDDCDQGEECGRCGLGCRLGAKRTAAQTWLRDAERRGARIVTGTSARTIEVRDGRATAVVARTSGGSWLTVRCRAVVVAGGAFQTPALLHRSAIGGMHVGKHLHLHPTATAFGVFEQVVRPWSGTMTARYCDDHADLDGEGFGVLYETVPATPAMSASFAPWRGANEHLNVMRQLPHLSHVRVVTRDRGSGEVGFDRSGEPTVRYTLADADRPHVRAGLDTAVRILEGAGARRIFTGHQWGSDYVPGVQSRDAFLTGEHQAGYGPGELALGSLGGMSTARMGSSDRHSVADPVGALWDVPNVVVADGSMLPSAAGVHPMASIAALSLLNAQALAAELT</sequence>
<dbReference type="PANTHER" id="PTHR46056">
    <property type="entry name" value="LONG-CHAIN-ALCOHOL OXIDASE"/>
    <property type="match status" value="1"/>
</dbReference>
<feature type="domain" description="Glucose-methanol-choline oxidoreductase N-terminal" evidence="5">
    <location>
        <begin position="212"/>
        <end position="422"/>
    </location>
</feature>
<dbReference type="PRINTS" id="PR00411">
    <property type="entry name" value="PNDRDTASEI"/>
</dbReference>
<organism evidence="7 8">
    <name type="scientific">Tsukamurella soli</name>
    <dbReference type="NCBI Taxonomy" id="644556"/>
    <lineage>
        <taxon>Bacteria</taxon>
        <taxon>Bacillati</taxon>
        <taxon>Actinomycetota</taxon>
        <taxon>Actinomycetes</taxon>
        <taxon>Mycobacteriales</taxon>
        <taxon>Tsukamurellaceae</taxon>
        <taxon>Tsukamurella</taxon>
    </lineage>
</organism>
<dbReference type="InterPro" id="IPR000172">
    <property type="entry name" value="GMC_OxRdtase_N"/>
</dbReference>
<evidence type="ECO:0000313" key="7">
    <source>
        <dbReference type="EMBL" id="GAA4382895.1"/>
    </source>
</evidence>
<evidence type="ECO:0000256" key="3">
    <source>
        <dbReference type="ARBA" id="ARBA00022827"/>
    </source>
</evidence>
<keyword evidence="8" id="KW-1185">Reference proteome</keyword>
<dbReference type="InterPro" id="IPR036188">
    <property type="entry name" value="FAD/NAD-bd_sf"/>
</dbReference>